<gene>
    <name evidence="1" type="ORF">SAMN06265348_107116</name>
</gene>
<protein>
    <recommendedName>
        <fullName evidence="3">Nucleotide-diphospho-sugar transferase</fullName>
    </recommendedName>
</protein>
<dbReference type="InterPro" id="IPR029044">
    <property type="entry name" value="Nucleotide-diphossugar_trans"/>
</dbReference>
<dbReference type="RefSeq" id="WP_142528950.1">
    <property type="nucleotide sequence ID" value="NZ_CBCSJO010000007.1"/>
</dbReference>
<sequence>MINKNLVFLSYGKASEYLRAVFCILSLSAWLEDEITNLSIIIYTDQPDFFAGYLSDFEIEYFFLSEQALLEMQAGTNFIHRIKVSAIDLTFKRFPDQEVIFIDSDTFFTADPVLLFNGLDTSASFMHKREYNFKEGLELYHSFNQEQYPKAFIEYITGKSFSIGGQQTKFNTDDYSWNSGVLGLQKDFGRYMPDVLRMTDEFYANSHWFISEQLAFSLVLQRTTRIRCAEDFVFHYWGKRQKILVDGLIAALFKQHVNDLTKKGFMRSVTKKWQNLIVADLILEQANHGFEKGDYLYAVKKRLHFFLKKLLGLQF</sequence>
<dbReference type="EMBL" id="FXTN01000007">
    <property type="protein sequence ID" value="SMO79559.1"/>
    <property type="molecule type" value="Genomic_DNA"/>
</dbReference>
<reference evidence="1 2" key="1">
    <citation type="submission" date="2017-05" db="EMBL/GenBank/DDBJ databases">
        <authorList>
            <person name="Varghese N."/>
            <person name="Submissions S."/>
        </authorList>
    </citation>
    <scope>NUCLEOTIDE SEQUENCE [LARGE SCALE GENOMIC DNA]</scope>
    <source>
        <strain evidence="1 2">DSM 19036</strain>
    </source>
</reference>
<evidence type="ECO:0000313" key="2">
    <source>
        <dbReference type="Proteomes" id="UP000320300"/>
    </source>
</evidence>
<organism evidence="1 2">
    <name type="scientific">Pedobacter westerhofensis</name>
    <dbReference type="NCBI Taxonomy" id="425512"/>
    <lineage>
        <taxon>Bacteria</taxon>
        <taxon>Pseudomonadati</taxon>
        <taxon>Bacteroidota</taxon>
        <taxon>Sphingobacteriia</taxon>
        <taxon>Sphingobacteriales</taxon>
        <taxon>Sphingobacteriaceae</taxon>
        <taxon>Pedobacter</taxon>
    </lineage>
</organism>
<accession>A0A521E6N3</accession>
<dbReference type="AlphaFoldDB" id="A0A521E6N3"/>
<dbReference type="SUPFAM" id="SSF53448">
    <property type="entry name" value="Nucleotide-diphospho-sugar transferases"/>
    <property type="match status" value="1"/>
</dbReference>
<name>A0A521E6N3_9SPHI</name>
<dbReference type="OrthoDB" id="865313at2"/>
<evidence type="ECO:0008006" key="3">
    <source>
        <dbReference type="Google" id="ProtNLM"/>
    </source>
</evidence>
<proteinExistence type="predicted"/>
<dbReference type="Proteomes" id="UP000320300">
    <property type="component" value="Unassembled WGS sequence"/>
</dbReference>
<keyword evidence="2" id="KW-1185">Reference proteome</keyword>
<evidence type="ECO:0000313" key="1">
    <source>
        <dbReference type="EMBL" id="SMO79559.1"/>
    </source>
</evidence>